<organism evidence="6 7">
    <name type="scientific">Ceraceosorus bombacis</name>
    <dbReference type="NCBI Taxonomy" id="401625"/>
    <lineage>
        <taxon>Eukaryota</taxon>
        <taxon>Fungi</taxon>
        <taxon>Dikarya</taxon>
        <taxon>Basidiomycota</taxon>
        <taxon>Ustilaginomycotina</taxon>
        <taxon>Exobasidiomycetes</taxon>
        <taxon>Ceraceosorales</taxon>
        <taxon>Ceraceosoraceae</taxon>
        <taxon>Ceraceosorus</taxon>
    </lineage>
</organism>
<dbReference type="PROSITE" id="PS51186">
    <property type="entry name" value="GNAT"/>
    <property type="match status" value="1"/>
</dbReference>
<evidence type="ECO:0000256" key="1">
    <source>
        <dbReference type="ARBA" id="ARBA00022679"/>
    </source>
</evidence>
<dbReference type="OrthoDB" id="249099at2759"/>
<proteinExistence type="inferred from homology"/>
<evidence type="ECO:0000313" key="6">
    <source>
        <dbReference type="EMBL" id="CEH13712.1"/>
    </source>
</evidence>
<keyword evidence="7" id="KW-1185">Reference proteome</keyword>
<dbReference type="PANTHER" id="PTHR45896">
    <property type="entry name" value="N-ALPHA-ACETYLTRANSFERASE 30"/>
    <property type="match status" value="1"/>
</dbReference>
<dbReference type="SUPFAM" id="SSF55729">
    <property type="entry name" value="Acyl-CoA N-acyltransferases (Nat)"/>
    <property type="match status" value="1"/>
</dbReference>
<reference evidence="6 7" key="1">
    <citation type="submission" date="2014-09" db="EMBL/GenBank/DDBJ databases">
        <authorList>
            <person name="Magalhaes I.L.F."/>
            <person name="Oliveira U."/>
            <person name="Santos F.R."/>
            <person name="Vidigal T.H.D.A."/>
            <person name="Brescovit A.D."/>
            <person name="Santos A.J."/>
        </authorList>
    </citation>
    <scope>NUCLEOTIDE SEQUENCE [LARGE SCALE GENOMIC DNA]</scope>
</reference>
<dbReference type="InterPro" id="IPR016181">
    <property type="entry name" value="Acyl_CoA_acyltransferase"/>
</dbReference>
<name>A0A0P1BE48_9BASI</name>
<feature type="region of interest" description="Disordered" evidence="4">
    <location>
        <begin position="1"/>
        <end position="33"/>
    </location>
</feature>
<evidence type="ECO:0000313" key="7">
    <source>
        <dbReference type="Proteomes" id="UP000054845"/>
    </source>
</evidence>
<dbReference type="Pfam" id="PF00583">
    <property type="entry name" value="Acetyltransf_1"/>
    <property type="match status" value="1"/>
</dbReference>
<dbReference type="InterPro" id="IPR044542">
    <property type="entry name" value="NAA30-like"/>
</dbReference>
<dbReference type="GO" id="GO:0004596">
    <property type="term" value="F:protein-N-terminal amino-acid acetyltransferase activity"/>
    <property type="evidence" value="ECO:0007669"/>
    <property type="project" value="InterPro"/>
</dbReference>
<evidence type="ECO:0000256" key="4">
    <source>
        <dbReference type="SAM" id="MobiDB-lite"/>
    </source>
</evidence>
<evidence type="ECO:0000256" key="3">
    <source>
        <dbReference type="ARBA" id="ARBA00024025"/>
    </source>
</evidence>
<dbReference type="GO" id="GO:0031417">
    <property type="term" value="C:NatC complex"/>
    <property type="evidence" value="ECO:0007669"/>
    <property type="project" value="TreeGrafter"/>
</dbReference>
<evidence type="ECO:0000259" key="5">
    <source>
        <dbReference type="PROSITE" id="PS51186"/>
    </source>
</evidence>
<dbReference type="PANTHER" id="PTHR45896:SF1">
    <property type="entry name" value="N-ALPHA-ACETYLTRANSFERASE 30"/>
    <property type="match status" value="1"/>
</dbReference>
<accession>A0A0P1BE48</accession>
<comment type="similarity">
    <text evidence="3">Belongs to the acetyltransferase family. MAK3 subfamily.</text>
</comment>
<protein>
    <submittedName>
        <fullName evidence="6">N-acetyltransferase</fullName>
    </submittedName>
</protein>
<dbReference type="InterPro" id="IPR000182">
    <property type="entry name" value="GNAT_dom"/>
</dbReference>
<dbReference type="EMBL" id="CCYA01000230">
    <property type="protein sequence ID" value="CEH13712.1"/>
    <property type="molecule type" value="Genomic_DNA"/>
</dbReference>
<dbReference type="Proteomes" id="UP000054845">
    <property type="component" value="Unassembled WGS sequence"/>
</dbReference>
<dbReference type="CDD" id="cd04301">
    <property type="entry name" value="NAT_SF"/>
    <property type="match status" value="1"/>
</dbReference>
<evidence type="ECO:0000256" key="2">
    <source>
        <dbReference type="ARBA" id="ARBA00023315"/>
    </source>
</evidence>
<dbReference type="STRING" id="401625.A0A0P1BE48"/>
<feature type="domain" description="N-acetyltransferase" evidence="5">
    <location>
        <begin position="95"/>
        <end position="239"/>
    </location>
</feature>
<keyword evidence="2" id="KW-0012">Acyltransferase</keyword>
<feature type="region of interest" description="Disordered" evidence="4">
    <location>
        <begin position="92"/>
        <end position="135"/>
    </location>
</feature>
<dbReference type="Gene3D" id="3.40.630.30">
    <property type="match status" value="1"/>
</dbReference>
<keyword evidence="1 6" id="KW-0808">Transferase</keyword>
<dbReference type="AlphaFoldDB" id="A0A0P1BE48"/>
<sequence length="270" mass="29196">MASQQLHAKVEGQAVDSTHAKPAHSAPHPHMRGSAACVHLTPYAGEAQLPIIASLIERELSEPYIVHTYRYFLRGWPHHTFIAWAKDEPASAPSSLGPRAHQLGLDATTDQDETSSTGSSALSDHESDDEPGALSISKSIPVGVIVSKLEAHRGKHQRGYIAMLSVAPEWRGRGVATRLVQRGVRALVEGGAQEIVLETEADNVASLALYESFGFVREKRLFRFYLNGKDCFRLVLPVTHSSSPSGVAASGTEHKRPSSPPARFETLGIA</sequence>
<feature type="region of interest" description="Disordered" evidence="4">
    <location>
        <begin position="242"/>
        <end position="270"/>
    </location>
</feature>